<dbReference type="Pfam" id="PF07291">
    <property type="entry name" value="MauE"/>
    <property type="match status" value="1"/>
</dbReference>
<name>A0A084SY27_9BACT</name>
<evidence type="ECO:0000256" key="2">
    <source>
        <dbReference type="ARBA" id="ARBA00022692"/>
    </source>
</evidence>
<reference evidence="7 8" key="1">
    <citation type="submission" date="2014-07" db="EMBL/GenBank/DDBJ databases">
        <title>Draft Genome Sequence of Gephyronic Acid Producer, Cystobacter violaceus Strain Cb vi76.</title>
        <authorList>
            <person name="Stevens D.C."/>
            <person name="Young J."/>
            <person name="Carmichael R."/>
            <person name="Tan J."/>
            <person name="Taylor R.E."/>
        </authorList>
    </citation>
    <scope>NUCLEOTIDE SEQUENCE [LARGE SCALE GENOMIC DNA]</scope>
    <source>
        <strain evidence="7 8">Cb vi76</strain>
    </source>
</reference>
<keyword evidence="3 5" id="KW-1133">Transmembrane helix</keyword>
<feature type="transmembrane region" description="Helical" evidence="5">
    <location>
        <begin position="271"/>
        <end position="295"/>
    </location>
</feature>
<accession>A0A084SY27</accession>
<keyword evidence="4 5" id="KW-0472">Membrane</keyword>
<protein>
    <recommendedName>
        <fullName evidence="6">Methylamine utilisation protein MauE domain-containing protein</fullName>
    </recommendedName>
</protein>
<feature type="transmembrane region" description="Helical" evidence="5">
    <location>
        <begin position="72"/>
        <end position="92"/>
    </location>
</feature>
<dbReference type="GO" id="GO:0016020">
    <property type="term" value="C:membrane"/>
    <property type="evidence" value="ECO:0007669"/>
    <property type="project" value="UniProtKB-SubCell"/>
</dbReference>
<sequence>MPEQETPRVSQVAILVLAVEWLLFGSGHFTAREMTEAQIPSFIPFKTFIAITTGMAEVVIGILILLPSTRRWAALASLVLLGLFLPSIYNILANDSAIQGSVAWRNLWRVMVVPNHVMMVLFALHLWRSPDAVAMGPAQVLEDVLKRRREPRRPGPPLMVAGVMLAANAVGFLVIWASRWAHTTAVIWGLMCLASGALVGFLFGVPRVTLDTARRITHRPNSNIEIVSDWLTKTLVGVGLIEFHAIAGFVRNISAELGSSLSLQAGDQVEGLATSFAQAIIVYFFVAGIIQGYLLTRMYLSAQFEVYESPAVEAKEP</sequence>
<dbReference type="EMBL" id="JPMI01000055">
    <property type="protein sequence ID" value="KFA93362.1"/>
    <property type="molecule type" value="Genomic_DNA"/>
</dbReference>
<dbReference type="RefSeq" id="WP_043392252.1">
    <property type="nucleotide sequence ID" value="NZ_JPMI01000055.1"/>
</dbReference>
<organism evidence="7 8">
    <name type="scientific">Archangium violaceum Cb vi76</name>
    <dbReference type="NCBI Taxonomy" id="1406225"/>
    <lineage>
        <taxon>Bacteria</taxon>
        <taxon>Pseudomonadati</taxon>
        <taxon>Myxococcota</taxon>
        <taxon>Myxococcia</taxon>
        <taxon>Myxococcales</taxon>
        <taxon>Cystobacterineae</taxon>
        <taxon>Archangiaceae</taxon>
        <taxon>Archangium</taxon>
    </lineage>
</organism>
<keyword evidence="2 5" id="KW-0812">Transmembrane</keyword>
<dbReference type="GO" id="GO:0030416">
    <property type="term" value="P:methylamine metabolic process"/>
    <property type="evidence" value="ECO:0007669"/>
    <property type="project" value="InterPro"/>
</dbReference>
<comment type="subcellular location">
    <subcellularLocation>
        <location evidence="1">Membrane</location>
        <topology evidence="1">Multi-pass membrane protein</topology>
    </subcellularLocation>
</comment>
<feature type="transmembrane region" description="Helical" evidence="5">
    <location>
        <begin position="158"/>
        <end position="179"/>
    </location>
</feature>
<evidence type="ECO:0000313" key="8">
    <source>
        <dbReference type="Proteomes" id="UP000028547"/>
    </source>
</evidence>
<feature type="transmembrane region" description="Helical" evidence="5">
    <location>
        <begin position="185"/>
        <end position="210"/>
    </location>
</feature>
<feature type="transmembrane region" description="Helical" evidence="5">
    <location>
        <begin position="230"/>
        <end position="251"/>
    </location>
</feature>
<dbReference type="AlphaFoldDB" id="A0A084SY27"/>
<gene>
    <name evidence="7" type="ORF">Q664_09200</name>
</gene>
<evidence type="ECO:0000256" key="3">
    <source>
        <dbReference type="ARBA" id="ARBA00022989"/>
    </source>
</evidence>
<comment type="caution">
    <text evidence="7">The sequence shown here is derived from an EMBL/GenBank/DDBJ whole genome shotgun (WGS) entry which is preliminary data.</text>
</comment>
<feature type="transmembrane region" description="Helical" evidence="5">
    <location>
        <begin position="107"/>
        <end position="127"/>
    </location>
</feature>
<feature type="transmembrane region" description="Helical" evidence="5">
    <location>
        <begin position="43"/>
        <end position="65"/>
    </location>
</feature>
<evidence type="ECO:0000313" key="7">
    <source>
        <dbReference type="EMBL" id="KFA93362.1"/>
    </source>
</evidence>
<evidence type="ECO:0000256" key="4">
    <source>
        <dbReference type="ARBA" id="ARBA00023136"/>
    </source>
</evidence>
<evidence type="ECO:0000256" key="5">
    <source>
        <dbReference type="SAM" id="Phobius"/>
    </source>
</evidence>
<feature type="transmembrane region" description="Helical" evidence="5">
    <location>
        <begin position="12"/>
        <end position="31"/>
    </location>
</feature>
<proteinExistence type="predicted"/>
<evidence type="ECO:0000259" key="6">
    <source>
        <dbReference type="Pfam" id="PF07291"/>
    </source>
</evidence>
<evidence type="ECO:0000256" key="1">
    <source>
        <dbReference type="ARBA" id="ARBA00004141"/>
    </source>
</evidence>
<feature type="domain" description="Methylamine utilisation protein MauE" evidence="6">
    <location>
        <begin position="10"/>
        <end position="127"/>
    </location>
</feature>
<dbReference type="InterPro" id="IPR009908">
    <property type="entry name" value="Methylamine_util_MauE"/>
</dbReference>
<dbReference type="Proteomes" id="UP000028547">
    <property type="component" value="Unassembled WGS sequence"/>
</dbReference>